<evidence type="ECO:0000313" key="2">
    <source>
        <dbReference type="EMBL" id="MBB5075287.1"/>
    </source>
</evidence>
<keyword evidence="2" id="KW-0808">Transferase</keyword>
<dbReference type="InterPro" id="IPR016181">
    <property type="entry name" value="Acyl_CoA_acyltransferase"/>
</dbReference>
<feature type="domain" description="N-acetyltransferase" evidence="1">
    <location>
        <begin position="17"/>
        <end position="169"/>
    </location>
</feature>
<dbReference type="PANTHER" id="PTHR43792">
    <property type="entry name" value="GNAT FAMILY, PUTATIVE (AFU_ORTHOLOGUE AFUA_3G00765)-RELATED-RELATED"/>
    <property type="match status" value="1"/>
</dbReference>
<gene>
    <name evidence="2" type="ORF">HNR40_000733</name>
</gene>
<accession>A0A7W7ZWZ1</accession>
<dbReference type="RefSeq" id="WP_221339906.1">
    <property type="nucleotide sequence ID" value="NZ_JACHIN010000001.1"/>
</dbReference>
<comment type="caution">
    <text evidence="2">The sequence shown here is derived from an EMBL/GenBank/DDBJ whole genome shotgun (WGS) entry which is preliminary data.</text>
</comment>
<dbReference type="AlphaFoldDB" id="A0A7W7ZWZ1"/>
<organism evidence="2 3">
    <name type="scientific">Nonomuraea endophytica</name>
    <dbReference type="NCBI Taxonomy" id="714136"/>
    <lineage>
        <taxon>Bacteria</taxon>
        <taxon>Bacillati</taxon>
        <taxon>Actinomycetota</taxon>
        <taxon>Actinomycetes</taxon>
        <taxon>Streptosporangiales</taxon>
        <taxon>Streptosporangiaceae</taxon>
        <taxon>Nonomuraea</taxon>
    </lineage>
</organism>
<sequence>MADDLGLPILPTSVPGLTLRPLTVDDVEAYHELIVRNREYLTRHGDYEEMKVATRESVARDFEGPPDWNLRFGLRLEDQLVGRADINPVDPPRYSIGYWLDEGATGRGYMTAACAALIDFARVRLGATDVFAGVTHGNDRSVAVLERLGFCAVADFERYTRFYLSLHADQG</sequence>
<dbReference type="Gene3D" id="3.40.630.30">
    <property type="match status" value="1"/>
</dbReference>
<dbReference type="SUPFAM" id="SSF55729">
    <property type="entry name" value="Acyl-CoA N-acyltransferases (Nat)"/>
    <property type="match status" value="1"/>
</dbReference>
<keyword evidence="3" id="KW-1185">Reference proteome</keyword>
<name>A0A7W7ZWZ1_9ACTN</name>
<dbReference type="Proteomes" id="UP000568380">
    <property type="component" value="Unassembled WGS sequence"/>
</dbReference>
<proteinExistence type="predicted"/>
<dbReference type="InterPro" id="IPR000182">
    <property type="entry name" value="GNAT_dom"/>
</dbReference>
<evidence type="ECO:0000313" key="3">
    <source>
        <dbReference type="Proteomes" id="UP000568380"/>
    </source>
</evidence>
<dbReference type="PROSITE" id="PS51186">
    <property type="entry name" value="GNAT"/>
    <property type="match status" value="1"/>
</dbReference>
<dbReference type="InterPro" id="IPR051531">
    <property type="entry name" value="N-acetyltransferase"/>
</dbReference>
<reference evidence="2 3" key="1">
    <citation type="submission" date="2020-08" db="EMBL/GenBank/DDBJ databases">
        <title>Genomic Encyclopedia of Type Strains, Phase IV (KMG-IV): sequencing the most valuable type-strain genomes for metagenomic binning, comparative biology and taxonomic classification.</title>
        <authorList>
            <person name="Goeker M."/>
        </authorList>
    </citation>
    <scope>NUCLEOTIDE SEQUENCE [LARGE SCALE GENOMIC DNA]</scope>
    <source>
        <strain evidence="2 3">DSM 45385</strain>
    </source>
</reference>
<evidence type="ECO:0000259" key="1">
    <source>
        <dbReference type="PROSITE" id="PS51186"/>
    </source>
</evidence>
<dbReference type="Pfam" id="PF13302">
    <property type="entry name" value="Acetyltransf_3"/>
    <property type="match status" value="1"/>
</dbReference>
<protein>
    <submittedName>
        <fullName evidence="2">Ribosomal-protein-serine acetyltransferase</fullName>
        <ecNumber evidence="2">2.3.1.-</ecNumber>
    </submittedName>
</protein>
<dbReference type="EMBL" id="JACHIN010000001">
    <property type="protein sequence ID" value="MBB5075287.1"/>
    <property type="molecule type" value="Genomic_DNA"/>
</dbReference>
<dbReference type="GO" id="GO:0016747">
    <property type="term" value="F:acyltransferase activity, transferring groups other than amino-acyl groups"/>
    <property type="evidence" value="ECO:0007669"/>
    <property type="project" value="InterPro"/>
</dbReference>
<dbReference type="EC" id="2.3.1.-" evidence="2"/>
<keyword evidence="2" id="KW-0012">Acyltransferase</keyword>